<evidence type="ECO:0000256" key="1">
    <source>
        <dbReference type="SAM" id="MobiDB-lite"/>
    </source>
</evidence>
<accession>A0AAP0WZC9</accession>
<organism evidence="2 3">
    <name type="scientific">Liquidambar formosana</name>
    <name type="common">Formosan gum</name>
    <dbReference type="NCBI Taxonomy" id="63359"/>
    <lineage>
        <taxon>Eukaryota</taxon>
        <taxon>Viridiplantae</taxon>
        <taxon>Streptophyta</taxon>
        <taxon>Embryophyta</taxon>
        <taxon>Tracheophyta</taxon>
        <taxon>Spermatophyta</taxon>
        <taxon>Magnoliopsida</taxon>
        <taxon>eudicotyledons</taxon>
        <taxon>Gunneridae</taxon>
        <taxon>Pentapetalae</taxon>
        <taxon>Saxifragales</taxon>
        <taxon>Altingiaceae</taxon>
        <taxon>Liquidambar</taxon>
    </lineage>
</organism>
<feature type="region of interest" description="Disordered" evidence="1">
    <location>
        <begin position="84"/>
        <end position="114"/>
    </location>
</feature>
<evidence type="ECO:0000313" key="3">
    <source>
        <dbReference type="Proteomes" id="UP001415857"/>
    </source>
</evidence>
<proteinExistence type="predicted"/>
<comment type="caution">
    <text evidence="2">The sequence shown here is derived from an EMBL/GenBank/DDBJ whole genome shotgun (WGS) entry which is preliminary data.</text>
</comment>
<keyword evidence="3" id="KW-1185">Reference proteome</keyword>
<dbReference type="Proteomes" id="UP001415857">
    <property type="component" value="Unassembled WGS sequence"/>
</dbReference>
<gene>
    <name evidence="2" type="ORF">L1049_024159</name>
</gene>
<reference evidence="2 3" key="1">
    <citation type="journal article" date="2024" name="Plant J.">
        <title>Genome sequences and population genomics reveal climatic adaptation and genomic divergence between two closely related sweetgum species.</title>
        <authorList>
            <person name="Xu W.Q."/>
            <person name="Ren C.Q."/>
            <person name="Zhang X.Y."/>
            <person name="Comes H.P."/>
            <person name="Liu X.H."/>
            <person name="Li Y.G."/>
            <person name="Kettle C.J."/>
            <person name="Jalonen R."/>
            <person name="Gaisberger H."/>
            <person name="Ma Y.Z."/>
            <person name="Qiu Y.X."/>
        </authorList>
    </citation>
    <scope>NUCLEOTIDE SEQUENCE [LARGE SCALE GENOMIC DNA]</scope>
    <source>
        <strain evidence="2">Hangzhou</strain>
    </source>
</reference>
<protein>
    <submittedName>
        <fullName evidence="2">Uncharacterized protein</fullName>
    </submittedName>
</protein>
<dbReference type="AlphaFoldDB" id="A0AAP0WZC9"/>
<feature type="region of interest" description="Disordered" evidence="1">
    <location>
        <begin position="23"/>
        <end position="57"/>
    </location>
</feature>
<sequence length="154" mass="17401">MQQQTLDSYDVPVEQNPRLELNSKQNWAPGSTARGGISGKFPRSHSTGHSLVQPGESLERYTLRLPEEVRRQIVMSKKLKRTTSCGVVLPREGSSRRGWWKGGEGSSRGKGNSDRYVGRFDRVGRSDRWVFSMAPPFLSRVASIPRRRVVVTEM</sequence>
<evidence type="ECO:0000313" key="2">
    <source>
        <dbReference type="EMBL" id="KAK9284977.1"/>
    </source>
</evidence>
<name>A0AAP0WZC9_LIQFO</name>
<dbReference type="EMBL" id="JBBPBK010000005">
    <property type="protein sequence ID" value="KAK9284977.1"/>
    <property type="molecule type" value="Genomic_DNA"/>
</dbReference>